<dbReference type="PANTHER" id="PTHR33165:SF87">
    <property type="entry name" value="DUF295 DOMAIN-CONTAINING PROTEIN"/>
    <property type="match status" value="1"/>
</dbReference>
<evidence type="ECO:0000313" key="4">
    <source>
        <dbReference type="EMBL" id="CAD6333132.1"/>
    </source>
</evidence>
<dbReference type="Pfam" id="PF12937">
    <property type="entry name" value="F-box-like"/>
    <property type="match status" value="1"/>
</dbReference>
<feature type="domain" description="KIB1-4 beta-propeller" evidence="2">
    <location>
        <begin position="188"/>
        <end position="476"/>
    </location>
</feature>
<accession>A0A811RTH8</accession>
<reference evidence="4" key="1">
    <citation type="submission" date="2020-10" db="EMBL/GenBank/DDBJ databases">
        <authorList>
            <person name="Han B."/>
            <person name="Lu T."/>
            <person name="Zhao Q."/>
            <person name="Huang X."/>
            <person name="Zhao Y."/>
        </authorList>
    </citation>
    <scope>NUCLEOTIDE SEQUENCE</scope>
</reference>
<dbReference type="Pfam" id="PF03478">
    <property type="entry name" value="Beta-prop_KIB1-4"/>
    <property type="match status" value="1"/>
</dbReference>
<dbReference type="InterPro" id="IPR036047">
    <property type="entry name" value="F-box-like_dom_sf"/>
</dbReference>
<organism evidence="4 5">
    <name type="scientific">Miscanthus lutarioriparius</name>
    <dbReference type="NCBI Taxonomy" id="422564"/>
    <lineage>
        <taxon>Eukaryota</taxon>
        <taxon>Viridiplantae</taxon>
        <taxon>Streptophyta</taxon>
        <taxon>Embryophyta</taxon>
        <taxon>Tracheophyta</taxon>
        <taxon>Spermatophyta</taxon>
        <taxon>Magnoliopsida</taxon>
        <taxon>Liliopsida</taxon>
        <taxon>Poales</taxon>
        <taxon>Poaceae</taxon>
        <taxon>PACMAD clade</taxon>
        <taxon>Panicoideae</taxon>
        <taxon>Andropogonodae</taxon>
        <taxon>Andropogoneae</taxon>
        <taxon>Saccharinae</taxon>
        <taxon>Miscanthus</taxon>
    </lineage>
</organism>
<dbReference type="PANTHER" id="PTHR33165">
    <property type="entry name" value="F-BOX DOMAIN CONTAINING PROTEIN-LIKE-RELATED"/>
    <property type="match status" value="1"/>
</dbReference>
<evidence type="ECO:0000313" key="5">
    <source>
        <dbReference type="Proteomes" id="UP000604825"/>
    </source>
</evidence>
<evidence type="ECO:0000259" key="2">
    <source>
        <dbReference type="Pfam" id="PF03478"/>
    </source>
</evidence>
<protein>
    <recommendedName>
        <fullName evidence="6">F-box domain-containing protein</fullName>
    </recommendedName>
</protein>
<feature type="region of interest" description="Disordered" evidence="1">
    <location>
        <begin position="1"/>
        <end position="52"/>
    </location>
</feature>
<sequence length="527" mass="58769">MRTRSQSRKLADLPAGSGPSAGSGARLADPAAVSGGSGAILTDPPAGSGPCVGPEATTTRVCWSLSLANPRLPLYGSDEAIANANQLRRCCSGESGRPRTRLRKWRDWANLPTELLEEIATRLLTDDVSEYLRLRSACKPWRKCTDDPSLSGGGLDPRFRPHHWIAVSYCASPSRRHLINICTGARAEVDRPELSTHHCFGIVDGLLVLCNKATSAVHLLNPLTGALVHFPAITDVRATKQTPAAAFKAFFNRPLTEEEMRVVVIDTPKISVPDPSAINGAAIDDSTSPPTLVLALRHRLNRIICAKPGDQYWVSVHFGEQREPLYNAQGKVKFYTLLSFRGHCYVTTSNGHVMRVDLRGPRMVYLSREMAVSSQTGSYSYLVRSQEDHRRMLMVRFLACIDLAHDRYPPEELFTTRDGVSSRMEVFEVDVIGRRLIPLNGIGKYAAFVGKTYSVMLPTDKFPKLAPNSVYLNYRHQKWCDLGIYCFKDRRIGPPREFTQGTYRRLFPCACHWELADYLIVDIQQLR</sequence>
<feature type="compositionally biased region" description="Low complexity" evidence="1">
    <location>
        <begin position="14"/>
        <end position="25"/>
    </location>
</feature>
<dbReference type="AlphaFoldDB" id="A0A811RTH8"/>
<evidence type="ECO:0000256" key="1">
    <source>
        <dbReference type="SAM" id="MobiDB-lite"/>
    </source>
</evidence>
<dbReference type="SUPFAM" id="SSF81383">
    <property type="entry name" value="F-box domain"/>
    <property type="match status" value="1"/>
</dbReference>
<dbReference type="EMBL" id="CAJGYO010000017">
    <property type="protein sequence ID" value="CAD6333132.1"/>
    <property type="molecule type" value="Genomic_DNA"/>
</dbReference>
<feature type="domain" description="F-box" evidence="3">
    <location>
        <begin position="108"/>
        <end position="150"/>
    </location>
</feature>
<gene>
    <name evidence="4" type="ORF">NCGR_LOCUS57230</name>
</gene>
<proteinExistence type="predicted"/>
<dbReference type="OrthoDB" id="672137at2759"/>
<dbReference type="InterPro" id="IPR005174">
    <property type="entry name" value="KIB1-4_b-propeller"/>
</dbReference>
<name>A0A811RTH8_9POAL</name>
<dbReference type="InterPro" id="IPR001810">
    <property type="entry name" value="F-box_dom"/>
</dbReference>
<dbReference type="Gene3D" id="1.20.1280.50">
    <property type="match status" value="1"/>
</dbReference>
<evidence type="ECO:0000259" key="3">
    <source>
        <dbReference type="Pfam" id="PF12937"/>
    </source>
</evidence>
<dbReference type="Proteomes" id="UP000604825">
    <property type="component" value="Unassembled WGS sequence"/>
</dbReference>
<evidence type="ECO:0008006" key="6">
    <source>
        <dbReference type="Google" id="ProtNLM"/>
    </source>
</evidence>
<keyword evidence="5" id="KW-1185">Reference proteome</keyword>
<comment type="caution">
    <text evidence="4">The sequence shown here is derived from an EMBL/GenBank/DDBJ whole genome shotgun (WGS) entry which is preliminary data.</text>
</comment>